<feature type="region of interest" description="Disordered" evidence="1">
    <location>
        <begin position="50"/>
        <end position="753"/>
    </location>
</feature>
<dbReference type="GO" id="GO:0015629">
    <property type="term" value="C:actin cytoskeleton"/>
    <property type="evidence" value="ECO:0007669"/>
    <property type="project" value="TreeGrafter"/>
</dbReference>
<feature type="domain" description="DUF4045" evidence="2">
    <location>
        <begin position="23"/>
        <end position="810"/>
    </location>
</feature>
<dbReference type="SMART" id="SM00262">
    <property type="entry name" value="GEL"/>
    <property type="match status" value="2"/>
</dbReference>
<feature type="compositionally biased region" description="Polar residues" evidence="1">
    <location>
        <begin position="158"/>
        <end position="191"/>
    </location>
</feature>
<feature type="compositionally biased region" description="Basic and acidic residues" evidence="1">
    <location>
        <begin position="199"/>
        <end position="213"/>
    </location>
</feature>
<proteinExistence type="predicted"/>
<evidence type="ECO:0000259" key="3">
    <source>
        <dbReference type="Pfam" id="PF25480"/>
    </source>
</evidence>
<reference evidence="5" key="1">
    <citation type="journal article" date="2012" name="PLoS Genet.">
        <title>The genomes of the fungal plant pathogens Cladosporium fulvum and Dothistroma septosporum reveal adaptation to different hosts and lifestyles but also signatures of common ancestry.</title>
        <authorList>
            <person name="de Wit P.J.G.M."/>
            <person name="van der Burgt A."/>
            <person name="Oekmen B."/>
            <person name="Stergiopoulos I."/>
            <person name="Abd-Elsalam K.A."/>
            <person name="Aerts A.L."/>
            <person name="Bahkali A.H."/>
            <person name="Beenen H.G."/>
            <person name="Chettri P."/>
            <person name="Cox M.P."/>
            <person name="Datema E."/>
            <person name="de Vries R.P."/>
            <person name="Dhillon B."/>
            <person name="Ganley A.R."/>
            <person name="Griffiths S.A."/>
            <person name="Guo Y."/>
            <person name="Hamelin R.C."/>
            <person name="Henrissat B."/>
            <person name="Kabir M.S."/>
            <person name="Jashni M.K."/>
            <person name="Kema G."/>
            <person name="Klaubauf S."/>
            <person name="Lapidus A."/>
            <person name="Levasseur A."/>
            <person name="Lindquist E."/>
            <person name="Mehrabi R."/>
            <person name="Ohm R.A."/>
            <person name="Owen T.J."/>
            <person name="Salamov A."/>
            <person name="Schwelm A."/>
            <person name="Schijlen E."/>
            <person name="Sun H."/>
            <person name="van den Burg H.A."/>
            <person name="van Ham R.C.H.J."/>
            <person name="Zhang S."/>
            <person name="Goodwin S.B."/>
            <person name="Grigoriev I.V."/>
            <person name="Collemare J."/>
            <person name="Bradshaw R.E."/>
        </authorList>
    </citation>
    <scope>NUCLEOTIDE SEQUENCE [LARGE SCALE GENOMIC DNA]</scope>
    <source>
        <strain evidence="5">NZE10 / CBS 128990</strain>
    </source>
</reference>
<dbReference type="Pfam" id="PF13254">
    <property type="entry name" value="DUF4045"/>
    <property type="match status" value="1"/>
</dbReference>
<dbReference type="OrthoDB" id="6375767at2759"/>
<feature type="region of interest" description="Disordered" evidence="1">
    <location>
        <begin position="1074"/>
        <end position="1231"/>
    </location>
</feature>
<feature type="compositionally biased region" description="Polar residues" evidence="1">
    <location>
        <begin position="73"/>
        <end position="94"/>
    </location>
</feature>
<dbReference type="GO" id="GO:0051014">
    <property type="term" value="P:actin filament severing"/>
    <property type="evidence" value="ECO:0007669"/>
    <property type="project" value="TreeGrafter"/>
</dbReference>
<feature type="compositionally biased region" description="Basic and acidic residues" evidence="1">
    <location>
        <begin position="50"/>
        <end position="69"/>
    </location>
</feature>
<dbReference type="PANTHER" id="PTHR11977:SF133">
    <property type="entry name" value="DUF4045 DOMAIN-CONTAINING PROTEIN"/>
    <property type="match status" value="1"/>
</dbReference>
<name>N1PZ38_DOTSN</name>
<dbReference type="Gene3D" id="3.40.20.10">
    <property type="entry name" value="Severin"/>
    <property type="match status" value="3"/>
</dbReference>
<reference evidence="4 5" key="2">
    <citation type="journal article" date="2012" name="PLoS Pathog.">
        <title>Diverse lifestyles and strategies of plant pathogenesis encoded in the genomes of eighteen Dothideomycetes fungi.</title>
        <authorList>
            <person name="Ohm R.A."/>
            <person name="Feau N."/>
            <person name="Henrissat B."/>
            <person name="Schoch C.L."/>
            <person name="Horwitz B.A."/>
            <person name="Barry K.W."/>
            <person name="Condon B.J."/>
            <person name="Copeland A.C."/>
            <person name="Dhillon B."/>
            <person name="Glaser F."/>
            <person name="Hesse C.N."/>
            <person name="Kosti I."/>
            <person name="LaButti K."/>
            <person name="Lindquist E.A."/>
            <person name="Lucas S."/>
            <person name="Salamov A.A."/>
            <person name="Bradshaw R.E."/>
            <person name="Ciuffetti L."/>
            <person name="Hamelin R.C."/>
            <person name="Kema G.H.J."/>
            <person name="Lawrence C."/>
            <person name="Scott J.A."/>
            <person name="Spatafora J.W."/>
            <person name="Turgeon B.G."/>
            <person name="de Wit P.J.G.M."/>
            <person name="Zhong S."/>
            <person name="Goodwin S.B."/>
            <person name="Grigoriev I.V."/>
        </authorList>
    </citation>
    <scope>NUCLEOTIDE SEQUENCE [LARGE SCALE GENOMIC DNA]</scope>
    <source>
        <strain evidence="5">NZE10 / CBS 128990</strain>
    </source>
</reference>
<dbReference type="GO" id="GO:0008154">
    <property type="term" value="P:actin polymerization or depolymerization"/>
    <property type="evidence" value="ECO:0007669"/>
    <property type="project" value="TreeGrafter"/>
</dbReference>
<dbReference type="InterPro" id="IPR029006">
    <property type="entry name" value="ADF-H/Gelsolin-like_dom_sf"/>
</dbReference>
<dbReference type="InterPro" id="IPR025118">
    <property type="entry name" value="DUF4045"/>
</dbReference>
<accession>N1PZ38</accession>
<feature type="region of interest" description="Disordered" evidence="1">
    <location>
        <begin position="781"/>
        <end position="887"/>
    </location>
</feature>
<gene>
    <name evidence="4" type="ORF">DOTSEDRAFT_50986</name>
</gene>
<feature type="region of interest" description="Disordered" evidence="1">
    <location>
        <begin position="1"/>
        <end position="24"/>
    </location>
</feature>
<feature type="compositionally biased region" description="Polar residues" evidence="1">
    <location>
        <begin position="438"/>
        <end position="456"/>
    </location>
</feature>
<feature type="compositionally biased region" description="Basic and acidic residues" evidence="1">
    <location>
        <begin position="843"/>
        <end position="864"/>
    </location>
</feature>
<protein>
    <submittedName>
        <fullName evidence="4">Uncharacterized protein</fullName>
    </submittedName>
</protein>
<feature type="compositionally biased region" description="Polar residues" evidence="1">
    <location>
        <begin position="472"/>
        <end position="482"/>
    </location>
</feature>
<sequence>MAAGARDEAPTRAPCNLNDGDLDPASFLRSVRELSDRRDREDEERFKKLEEEVQQQKEQRAARRAERVRSISPAKSAQSSTPTHRLTTNVSLDSSRCDLREYITAAKTPMEPNTSPTKDTDVPEFKGFGSVKRSSTSSSNRSSTIAKDADSAPAPSATNLARSGTLSWQQRPRSTSRIAGTRPQSMLSQESKPVAEQPQHTRKESKDEPEPSRVEIAASLNARDPSWFKQTAEQGVGSAAYRKSKDEMPHADNVFSGSRVLPGMSGQSLIEPERCSPPASDSAMSLVSRGGSIRSSTLSNGSRYSSPSTSSGKADLRSLIAADEDQQKAFEQSSTTSGDFSTVARTLTMSTSQARLTHVHDRSASPTKGMGGFVQSAMMKRSDSQNKRWSAQPSTGLSRNNSVASARGGLGGLQGSQSMPRLEPTPDTQERDKEGQPWPTSSSNDLTSLATSSTDNDGFVKPALPRHHSRSKSVASNYSTAEDTGVPHSPGSPSKRYSPTKSSWLESSITRPESPKQLAPSKNATPSWMADLAKAKAQRASADLTFLTSGAKEDVERLPSKPGSPTKDTPFGPALLKRAESKDAANNPRPTTPTNKVRPLRLTDKFTSSPAAVSAALKPGANGSHIDGQPEASTESVSTKPLPTEHEQLDRITGAYHNPKPPILEEQTLIPTNDVPDVRQTAKVPSTEVDKPTLAQEPSATAKPWHSQTLGAPPETEPEVKPDAASKAPISDFRSQLKSRPRAQTKSKEEPEFLAKFGQLRKAQQEKFVAPDVLKDNILRGKSGLAVTGGPVKTARKDELKQSLQARKDDIKKAKEEGRDLPGRAHERKTSSVAQPIPPKPEALARRELLSRSDSGRSIPDRAGETTPEALSRHRSLKQKPSPEHPVVEVAHAEVKVEQLPKQIGIEKSSTMPAELEAKFQPLSKEISEPSAVEIKQSKLAARFNPGLASMLARGPPSATPSRPESPATPGRVASPAQTIVSEPSAAGAPLQDVRKDRAKGPKRRKGFAKTESPRDATSGAQDRVAQNNVTATCNQEDSASENGKADLSSTPAILKHSALAGPVAPVVLSSLCKSSSPRTANGESNVRETEQQPPIGRESMPSTKRKPQALSGSATAVLGASLGKRLSDKDETSIPDQISTPVKGELLNSLSTNDGSKDMAAATTTAVPEFKGFGSAKSQRRSPALEDDKENAGSPLPSVKTAASRWGRRPMPEKKIASSQIELPSRKDDHAAMRSAGLLASSPQIAVNNGPGTSVDKAGNKTISTPPASAGLPPKPAKSSRVVSGQLAEASPNKGSENTSATGSPEPRTVAGRLLIDTFGTIPKYHDPLAINTSAVIADSTNSIVFGSIKTVRKSVLLATQDGAFQGSAQAAHEDYVFFSESIYACTHVFTTTKGMKSANVYLWIGDSASETAVEVANGNARRIARDNMAPSVQLVRQGRETAQFLQAMGGIFVTRIGTRDTAPKQYMLLGRKHLGHIVFDEMGFGVDSLCGGFVYLISYPVTLQDTKLYLWKGQGCSAEELSASRLAAMDMSETGEIIEVDGGAEFPSFLKIFGPGTSAGNVPQPSELWQQKASAPDKFKTRLFRIQQTESRTGLLTSLWNRRPSWNRLSPARSPARDQDRIEVEAKEIHSVTQAQLDAEGCYLLDASSELYVLLGPLHASQLDKVRNAILGQTLLFASDYAIMVASMEDRRTIPKCSVLFSGVPRDVKLLFRHWDESQGLWGTASLMAGSTHGSGEDLRAVPLNDLLTEVCRN</sequence>
<dbReference type="GO" id="GO:0005546">
    <property type="term" value="F:phosphatidylinositol-4,5-bisphosphate binding"/>
    <property type="evidence" value="ECO:0007669"/>
    <property type="project" value="TreeGrafter"/>
</dbReference>
<feature type="domain" description="DUF7904" evidence="3">
    <location>
        <begin position="1370"/>
        <end position="1457"/>
    </location>
</feature>
<dbReference type="InterPro" id="IPR057226">
    <property type="entry name" value="DUF7904"/>
</dbReference>
<dbReference type="Proteomes" id="UP000016933">
    <property type="component" value="Unassembled WGS sequence"/>
</dbReference>
<feature type="compositionally biased region" description="Polar residues" evidence="1">
    <location>
        <begin position="329"/>
        <end position="355"/>
    </location>
</feature>
<feature type="region of interest" description="Disordered" evidence="1">
    <location>
        <begin position="946"/>
        <end position="1048"/>
    </location>
</feature>
<evidence type="ECO:0000259" key="2">
    <source>
        <dbReference type="Pfam" id="PF13254"/>
    </source>
</evidence>
<feature type="compositionally biased region" description="Polar residues" evidence="1">
    <location>
        <begin position="491"/>
        <end position="511"/>
    </location>
</feature>
<evidence type="ECO:0000256" key="1">
    <source>
        <dbReference type="SAM" id="MobiDB-lite"/>
    </source>
</evidence>
<dbReference type="GO" id="GO:0005737">
    <property type="term" value="C:cytoplasm"/>
    <property type="evidence" value="ECO:0007669"/>
    <property type="project" value="TreeGrafter"/>
</dbReference>
<feature type="compositionally biased region" description="Polar residues" evidence="1">
    <location>
        <begin position="1019"/>
        <end position="1048"/>
    </location>
</feature>
<dbReference type="GO" id="GO:0051015">
    <property type="term" value="F:actin filament binding"/>
    <property type="evidence" value="ECO:0007669"/>
    <property type="project" value="InterPro"/>
</dbReference>
<feature type="compositionally biased region" description="Polar residues" evidence="1">
    <location>
        <begin position="387"/>
        <end position="404"/>
    </location>
</feature>
<dbReference type="SUPFAM" id="SSF55753">
    <property type="entry name" value="Actin depolymerizing proteins"/>
    <property type="match status" value="2"/>
</dbReference>
<feature type="compositionally biased region" description="Polar residues" evidence="1">
    <location>
        <begin position="631"/>
        <end position="641"/>
    </location>
</feature>
<feature type="compositionally biased region" description="Polar residues" evidence="1">
    <location>
        <begin position="1294"/>
        <end position="1304"/>
    </location>
</feature>
<feature type="compositionally biased region" description="Basic and acidic residues" evidence="1">
    <location>
        <begin position="1"/>
        <end position="10"/>
    </location>
</feature>
<evidence type="ECO:0000313" key="5">
    <source>
        <dbReference type="Proteomes" id="UP000016933"/>
    </source>
</evidence>
<feature type="compositionally biased region" description="Low complexity" evidence="1">
    <location>
        <begin position="299"/>
        <end position="311"/>
    </location>
</feature>
<feature type="compositionally biased region" description="Basic and acidic residues" evidence="1">
    <location>
        <begin position="795"/>
        <end position="830"/>
    </location>
</feature>
<dbReference type="Pfam" id="PF25480">
    <property type="entry name" value="DUF7904"/>
    <property type="match status" value="1"/>
</dbReference>
<dbReference type="InterPro" id="IPR007122">
    <property type="entry name" value="Villin/Gelsolin"/>
</dbReference>
<organism evidence="4 5">
    <name type="scientific">Dothistroma septosporum (strain NZE10 / CBS 128990)</name>
    <name type="common">Red band needle blight fungus</name>
    <name type="synonym">Mycosphaerella pini</name>
    <dbReference type="NCBI Taxonomy" id="675120"/>
    <lineage>
        <taxon>Eukaryota</taxon>
        <taxon>Fungi</taxon>
        <taxon>Dikarya</taxon>
        <taxon>Ascomycota</taxon>
        <taxon>Pezizomycotina</taxon>
        <taxon>Dothideomycetes</taxon>
        <taxon>Dothideomycetidae</taxon>
        <taxon>Mycosphaerellales</taxon>
        <taxon>Mycosphaerellaceae</taxon>
        <taxon>Dothistroma</taxon>
    </lineage>
</organism>
<dbReference type="PANTHER" id="PTHR11977">
    <property type="entry name" value="VILLIN"/>
    <property type="match status" value="1"/>
</dbReference>
<dbReference type="eggNOG" id="KOG0443">
    <property type="taxonomic scope" value="Eukaryota"/>
</dbReference>
<feature type="compositionally biased region" description="Polar residues" evidence="1">
    <location>
        <begin position="1074"/>
        <end position="1085"/>
    </location>
</feature>
<dbReference type="GO" id="GO:0051016">
    <property type="term" value="P:barbed-end actin filament capping"/>
    <property type="evidence" value="ECO:0007669"/>
    <property type="project" value="TreeGrafter"/>
</dbReference>
<keyword evidence="5" id="KW-1185">Reference proteome</keyword>
<dbReference type="EMBL" id="KB446536">
    <property type="protein sequence ID" value="EME47620.1"/>
    <property type="molecule type" value="Genomic_DNA"/>
</dbReference>
<dbReference type="HOGENOM" id="CLU_001208_0_0_1"/>
<dbReference type="STRING" id="675120.N1PZ38"/>
<evidence type="ECO:0000313" key="4">
    <source>
        <dbReference type="EMBL" id="EME47620.1"/>
    </source>
</evidence>
<feature type="compositionally biased region" description="Polar residues" evidence="1">
    <location>
        <begin position="1243"/>
        <end position="1253"/>
    </location>
</feature>
<feature type="compositionally biased region" description="Low complexity" evidence="1">
    <location>
        <begin position="133"/>
        <end position="144"/>
    </location>
</feature>
<feature type="region of interest" description="Disordered" evidence="1">
    <location>
        <begin position="1243"/>
        <end position="1310"/>
    </location>
</feature>
<dbReference type="OMA" id="AFFEIYV"/>